<keyword evidence="2" id="KW-1185">Reference proteome</keyword>
<protein>
    <submittedName>
        <fullName evidence="1">Ash family protein</fullName>
    </submittedName>
</protein>
<gene>
    <name evidence="1" type="ORF">KQV47_21080</name>
</gene>
<name>A0ABS6GJE1_9ENTR</name>
<reference evidence="1 2" key="1">
    <citation type="submission" date="2021-06" db="EMBL/GenBank/DDBJ databases">
        <authorList>
            <person name="Stanton E."/>
        </authorList>
    </citation>
    <scope>NUCLEOTIDE SEQUENCE [LARGE SCALE GENOMIC DNA]</scope>
    <source>
        <strain evidence="1 2">2021EL-00146</strain>
    </source>
</reference>
<accession>A0ABS6GJE1</accession>
<evidence type="ECO:0000313" key="2">
    <source>
        <dbReference type="Proteomes" id="UP000787201"/>
    </source>
</evidence>
<sequence length="28" mass="2926">MAVQVGQLYSWPVSFGTGSSNPAWAATL</sequence>
<comment type="caution">
    <text evidence="1">The sequence shown here is derived from an EMBL/GenBank/DDBJ whole genome shotgun (WGS) entry which is preliminary data.</text>
</comment>
<dbReference type="Proteomes" id="UP000787201">
    <property type="component" value="Unassembled WGS sequence"/>
</dbReference>
<evidence type="ECO:0000313" key="1">
    <source>
        <dbReference type="EMBL" id="MBU5926664.1"/>
    </source>
</evidence>
<proteinExistence type="predicted"/>
<dbReference type="EMBL" id="JAHLTI010000026">
    <property type="protein sequence ID" value="MBU5926664.1"/>
    <property type="molecule type" value="Genomic_DNA"/>
</dbReference>
<organism evidence="1 2">
    <name type="scientific">Enterobacter sichuanensis</name>
    <dbReference type="NCBI Taxonomy" id="2071710"/>
    <lineage>
        <taxon>Bacteria</taxon>
        <taxon>Pseudomonadati</taxon>
        <taxon>Pseudomonadota</taxon>
        <taxon>Gammaproteobacteria</taxon>
        <taxon>Enterobacterales</taxon>
        <taxon>Enterobacteriaceae</taxon>
        <taxon>Enterobacter</taxon>
        <taxon>Enterobacter cloacae complex</taxon>
    </lineage>
</organism>